<dbReference type="Proteomes" id="UP000254927">
    <property type="component" value="Unassembled WGS sequence"/>
</dbReference>
<keyword evidence="3" id="KW-0285">Flavoprotein</keyword>
<dbReference type="PANTHER" id="PTHR23026:SF125">
    <property type="entry name" value="OXYGEN-INSENSITIVE NAD(P)H NITROREDUCTASE"/>
    <property type="match status" value="1"/>
</dbReference>
<comment type="similarity">
    <text evidence="2">Belongs to the nitroreductase family.</text>
</comment>
<proteinExistence type="inferred from homology"/>
<dbReference type="Pfam" id="PF00881">
    <property type="entry name" value="Nitroreductase"/>
    <property type="match status" value="1"/>
</dbReference>
<dbReference type="Gene3D" id="3.40.109.10">
    <property type="entry name" value="NADH Oxidase"/>
    <property type="match status" value="1"/>
</dbReference>
<dbReference type="InterPro" id="IPR033878">
    <property type="entry name" value="NfsB-like"/>
</dbReference>
<dbReference type="GO" id="GO:0005829">
    <property type="term" value="C:cytosol"/>
    <property type="evidence" value="ECO:0007669"/>
    <property type="project" value="TreeGrafter"/>
</dbReference>
<evidence type="ECO:0000256" key="4">
    <source>
        <dbReference type="ARBA" id="ARBA00022643"/>
    </source>
</evidence>
<reference evidence="9 10" key="1">
    <citation type="submission" date="2018-06" db="EMBL/GenBank/DDBJ databases">
        <authorList>
            <consortium name="Pathogen Informatics"/>
            <person name="Doyle S."/>
        </authorList>
    </citation>
    <scope>NUCLEOTIDE SEQUENCE [LARGE SCALE GENOMIC DNA]</scope>
    <source>
        <strain evidence="9 10">NCTC10660</strain>
    </source>
</reference>
<keyword evidence="7" id="KW-0520">NAD</keyword>
<evidence type="ECO:0000256" key="1">
    <source>
        <dbReference type="ARBA" id="ARBA00001917"/>
    </source>
</evidence>
<dbReference type="SUPFAM" id="SSF55469">
    <property type="entry name" value="FMN-dependent nitroreductase-like"/>
    <property type="match status" value="1"/>
</dbReference>
<evidence type="ECO:0000313" key="10">
    <source>
        <dbReference type="Proteomes" id="UP000254927"/>
    </source>
</evidence>
<accession>A0A378TVD7</accession>
<organism evidence="9 10">
    <name type="scientific">Neisseria elongata</name>
    <dbReference type="NCBI Taxonomy" id="495"/>
    <lineage>
        <taxon>Bacteria</taxon>
        <taxon>Pseudomonadati</taxon>
        <taxon>Pseudomonadota</taxon>
        <taxon>Betaproteobacteria</taxon>
        <taxon>Neisseriales</taxon>
        <taxon>Neisseriaceae</taxon>
        <taxon>Neisseria</taxon>
    </lineage>
</organism>
<evidence type="ECO:0000256" key="3">
    <source>
        <dbReference type="ARBA" id="ARBA00022630"/>
    </source>
</evidence>
<dbReference type="CDD" id="cd02149">
    <property type="entry name" value="NfsB-like"/>
    <property type="match status" value="1"/>
</dbReference>
<keyword evidence="4" id="KW-0288">FMN</keyword>
<evidence type="ECO:0000259" key="8">
    <source>
        <dbReference type="Pfam" id="PF00881"/>
    </source>
</evidence>
<comment type="cofactor">
    <cofactor evidence="1">
        <name>FMN</name>
        <dbReference type="ChEBI" id="CHEBI:58210"/>
    </cofactor>
</comment>
<keyword evidence="6 9" id="KW-0560">Oxidoreductase</keyword>
<dbReference type="InterPro" id="IPR050627">
    <property type="entry name" value="Nitroreductase/BluB"/>
</dbReference>
<evidence type="ECO:0000313" key="9">
    <source>
        <dbReference type="EMBL" id="STZ66877.1"/>
    </source>
</evidence>
<dbReference type="PANTHER" id="PTHR23026">
    <property type="entry name" value="NADPH NITROREDUCTASE"/>
    <property type="match status" value="1"/>
</dbReference>
<dbReference type="EC" id="1.-.-.-" evidence="9"/>
<dbReference type="InterPro" id="IPR000415">
    <property type="entry name" value="Nitroreductase-like"/>
</dbReference>
<keyword evidence="5" id="KW-0521">NADP</keyword>
<feature type="domain" description="Nitroreductase" evidence="8">
    <location>
        <begin position="14"/>
        <end position="199"/>
    </location>
</feature>
<dbReference type="RefSeq" id="WP_074897907.1">
    <property type="nucleotide sequence ID" value="NZ_CP031252.1"/>
</dbReference>
<dbReference type="GO" id="GO:0046256">
    <property type="term" value="P:2,4,6-trinitrotoluene catabolic process"/>
    <property type="evidence" value="ECO:0007669"/>
    <property type="project" value="TreeGrafter"/>
</dbReference>
<dbReference type="GeneID" id="93351355"/>
<sequence>MFNIDKQQVLDAFRHRRATRAYDPSKKISPDDFAYILELARLSPSSIGSEPWQFLVVQNAELRGRLKPVSWGMASQVDDCSHLVVILAKKNARWDSAFLRAGLEKRGLDEEGMQRALAVYEKFQKHDMKTADDERALFDWCCKQTYIALGNMMSGAAIIGIDSCPIEGFDYEEVNRILAEAGAFDPQEWGVSVMVTFGYRARDISPRSRKPIDEIVKWLE</sequence>
<dbReference type="EMBL" id="UGQW01000002">
    <property type="protein sequence ID" value="STZ66877.1"/>
    <property type="molecule type" value="Genomic_DNA"/>
</dbReference>
<dbReference type="GO" id="GO:0046857">
    <property type="term" value="F:oxidoreductase activity, acting on other nitrogenous compounds as donors, with NAD or NADP as acceptor"/>
    <property type="evidence" value="ECO:0007669"/>
    <property type="project" value="TreeGrafter"/>
</dbReference>
<dbReference type="AlphaFoldDB" id="A0A378TVD7"/>
<dbReference type="InterPro" id="IPR029479">
    <property type="entry name" value="Nitroreductase"/>
</dbReference>
<evidence type="ECO:0000256" key="2">
    <source>
        <dbReference type="ARBA" id="ARBA00007118"/>
    </source>
</evidence>
<gene>
    <name evidence="9" type="ORF">NCTC10660_00341</name>
</gene>
<name>A0A378TVD7_NEIEL</name>
<evidence type="ECO:0000256" key="6">
    <source>
        <dbReference type="ARBA" id="ARBA00023002"/>
    </source>
</evidence>
<evidence type="ECO:0000256" key="5">
    <source>
        <dbReference type="ARBA" id="ARBA00022857"/>
    </source>
</evidence>
<evidence type="ECO:0000256" key="7">
    <source>
        <dbReference type="ARBA" id="ARBA00023027"/>
    </source>
</evidence>
<protein>
    <submittedName>
        <fullName evidence="9">Oxidoreductase, NAD(P)H-flavin</fullName>
        <ecNumber evidence="9">1.-.-.-</ecNumber>
    </submittedName>
</protein>